<accession>G0S0L0</accession>
<protein>
    <recommendedName>
        <fullName evidence="4">Methyltransferase-like protein</fullName>
    </recommendedName>
</protein>
<proteinExistence type="inferred from homology"/>
<dbReference type="RefSeq" id="XP_006691562.1">
    <property type="nucleotide sequence ID" value="XM_006691499.1"/>
</dbReference>
<dbReference type="AlphaFoldDB" id="G0S0L0"/>
<sequence length="217" mass="25566">MYPGAEVIGTDITPIQPNWVPPNVRFEIDDANQEWTWSENEFDFIHLRTMLGTIADWKKFYQEAYRCCKPGGWLEHHEEEPKWTGYNGEVTEDSPMGQWYKVFSEGGKKFGRTFTLISEDVQKKYMEEAGFVDIQVKDFKVPLDDHTDDAKEKELGACFGMVLHADLEGYVNYIWGAVMGWRKEEIKVYVTHLRKQMRDKSLHTWYPHRVVYGRKPE</sequence>
<dbReference type="CDD" id="cd02440">
    <property type="entry name" value="AdoMet_MTases"/>
    <property type="match status" value="1"/>
</dbReference>
<gene>
    <name evidence="2" type="ORF">CTHT_0010390</name>
</gene>
<dbReference type="EMBL" id="GL988039">
    <property type="protein sequence ID" value="EGS22570.1"/>
    <property type="molecule type" value="Genomic_DNA"/>
</dbReference>
<evidence type="ECO:0008006" key="4">
    <source>
        <dbReference type="Google" id="ProtNLM"/>
    </source>
</evidence>
<dbReference type="KEGG" id="cthr:CTHT_0010390"/>
<evidence type="ECO:0000313" key="2">
    <source>
        <dbReference type="EMBL" id="EGS22570.1"/>
    </source>
</evidence>
<dbReference type="GeneID" id="18255077"/>
<comment type="similarity">
    <text evidence="1">Belongs to the methyltransferase superfamily. LaeA methyltransferase family.</text>
</comment>
<evidence type="ECO:0000313" key="3">
    <source>
        <dbReference type="Proteomes" id="UP000008066"/>
    </source>
</evidence>
<evidence type="ECO:0000256" key="1">
    <source>
        <dbReference type="ARBA" id="ARBA00038158"/>
    </source>
</evidence>
<dbReference type="OrthoDB" id="2013972at2759"/>
<reference evidence="2 3" key="1">
    <citation type="journal article" date="2011" name="Cell">
        <title>Insight into structure and assembly of the nuclear pore complex by utilizing the genome of a eukaryotic thermophile.</title>
        <authorList>
            <person name="Amlacher S."/>
            <person name="Sarges P."/>
            <person name="Flemming D."/>
            <person name="van Noort V."/>
            <person name="Kunze R."/>
            <person name="Devos D.P."/>
            <person name="Arumugam M."/>
            <person name="Bork P."/>
            <person name="Hurt E."/>
        </authorList>
    </citation>
    <scope>NUCLEOTIDE SEQUENCE [LARGE SCALE GENOMIC DNA]</scope>
    <source>
        <strain evidence="3">DSM 1495 / CBS 144.50 / IMI 039719</strain>
    </source>
</reference>
<dbReference type="Pfam" id="PF13489">
    <property type="entry name" value="Methyltransf_23"/>
    <property type="match status" value="1"/>
</dbReference>
<dbReference type="PANTHER" id="PTHR43591:SF10">
    <property type="entry name" value="ABC TRANSMEMBRANE TYPE-1 DOMAIN-CONTAINING PROTEIN-RELATED"/>
    <property type="match status" value="1"/>
</dbReference>
<dbReference type="Proteomes" id="UP000008066">
    <property type="component" value="Unassembled WGS sequence"/>
</dbReference>
<dbReference type="GO" id="GO:0008168">
    <property type="term" value="F:methyltransferase activity"/>
    <property type="evidence" value="ECO:0007669"/>
    <property type="project" value="TreeGrafter"/>
</dbReference>
<dbReference type="Gene3D" id="3.40.50.150">
    <property type="entry name" value="Vaccinia Virus protein VP39"/>
    <property type="match status" value="1"/>
</dbReference>
<dbReference type="SUPFAM" id="SSF53335">
    <property type="entry name" value="S-adenosyl-L-methionine-dependent methyltransferases"/>
    <property type="match status" value="1"/>
</dbReference>
<dbReference type="eggNOG" id="ENOG502QSKG">
    <property type="taxonomic scope" value="Eukaryota"/>
</dbReference>
<dbReference type="PANTHER" id="PTHR43591">
    <property type="entry name" value="METHYLTRANSFERASE"/>
    <property type="match status" value="1"/>
</dbReference>
<organism evidence="3">
    <name type="scientific">Chaetomium thermophilum (strain DSM 1495 / CBS 144.50 / IMI 039719)</name>
    <name type="common">Thermochaetoides thermophila</name>
    <dbReference type="NCBI Taxonomy" id="759272"/>
    <lineage>
        <taxon>Eukaryota</taxon>
        <taxon>Fungi</taxon>
        <taxon>Dikarya</taxon>
        <taxon>Ascomycota</taxon>
        <taxon>Pezizomycotina</taxon>
        <taxon>Sordariomycetes</taxon>
        <taxon>Sordariomycetidae</taxon>
        <taxon>Sordariales</taxon>
        <taxon>Chaetomiaceae</taxon>
        <taxon>Thermochaetoides</taxon>
    </lineage>
</organism>
<dbReference type="InterPro" id="IPR029063">
    <property type="entry name" value="SAM-dependent_MTases_sf"/>
</dbReference>
<keyword evidence="3" id="KW-1185">Reference proteome</keyword>
<dbReference type="HOGENOM" id="CLU_010595_2_2_1"/>
<name>G0S0L0_CHATD</name>